<dbReference type="EMBL" id="CP001819">
    <property type="protein sequence ID" value="ACZ20563.1"/>
    <property type="molecule type" value="Genomic_DNA"/>
</dbReference>
<dbReference type="PANTHER" id="PTHR43156">
    <property type="entry name" value="STAGE II SPORULATION PROTEIN E-RELATED"/>
    <property type="match status" value="1"/>
</dbReference>
<accession>D1BAL2</accession>
<gene>
    <name evidence="3" type="ordered locus">Sked_06030</name>
</gene>
<dbReference type="InterPro" id="IPR001932">
    <property type="entry name" value="PPM-type_phosphatase-like_dom"/>
</dbReference>
<dbReference type="AlphaFoldDB" id="D1BAL2"/>
<dbReference type="SUPFAM" id="SSF55781">
    <property type="entry name" value="GAF domain-like"/>
    <property type="match status" value="1"/>
</dbReference>
<dbReference type="PANTHER" id="PTHR43156:SF2">
    <property type="entry name" value="STAGE II SPORULATION PROTEIN E"/>
    <property type="match status" value="1"/>
</dbReference>
<dbReference type="RefSeq" id="WP_012865632.1">
    <property type="nucleotide sequence ID" value="NC_013521.1"/>
</dbReference>
<feature type="domain" description="PPM-type phosphatase" evidence="2">
    <location>
        <begin position="340"/>
        <end position="560"/>
    </location>
</feature>
<evidence type="ECO:0000259" key="2">
    <source>
        <dbReference type="SMART" id="SM00331"/>
    </source>
</evidence>
<dbReference type="InterPro" id="IPR052016">
    <property type="entry name" value="Bact_Sigma-Reg"/>
</dbReference>
<dbReference type="Gene3D" id="3.30.450.20">
    <property type="entry name" value="PAS domain"/>
    <property type="match status" value="1"/>
</dbReference>
<proteinExistence type="predicted"/>
<name>D1BAL2_SANKS</name>
<evidence type="ECO:0000313" key="3">
    <source>
        <dbReference type="EMBL" id="ACZ20563.1"/>
    </source>
</evidence>
<dbReference type="SMART" id="SM00331">
    <property type="entry name" value="PP2C_SIG"/>
    <property type="match status" value="1"/>
</dbReference>
<dbReference type="KEGG" id="ske:Sked_06030"/>
<sequence>MISEWFSHTAHSSQSGREAMAFPWHETPLGDPSTWDETLRQSVRLCFSTQFPVMIAWGPEMTMIYNDGYAQILGPNKRQHAMGKPIREVWTEIWDDVETMFGMVFSTVAPVGGAEHKIVMNRSGFDEETYFTFSCSPLVDSTGQVVGVMDISAEITDQVVSVRRLSTLDDLHSQMQTSRGDGVDRMGLALEVLAESVDLSRSAIMLESDGQLVAVPGSDVGLDLTDPEGLYAAVLREGRTQFVGHDVAVPLVVDDHGSMVGLLVAEGSPMRPVDSSLVSFVELIASALSGALQAVSAQRAVLDARDARTALIEATERQSRETSIALQQSMLTPPVQPCGLDLMAWYQPSREDLQIGGDWYDSFLTKNGCTTLVVGDVTGHDHVAAAAMGQLRGLVRAIAFDSEQSPARIFERADTAIAGLDLGNHSTATAVVAQIEEPAPGSTGTSRTLRWSNAAHPYPAVVRADGSVELLRRTNDIPLGITQGFDRREHEELLHEGDTLVLYTDGLVERRGEILSTGLAQLTDALADGHARTIVDLAEHVLSSLAPTPTDDVALVLVRVLPAGDAR</sequence>
<keyword evidence="4" id="KW-1185">Reference proteome</keyword>
<dbReference type="OrthoDB" id="319881at2"/>
<keyword evidence="1" id="KW-0378">Hydrolase</keyword>
<protein>
    <submittedName>
        <fullName evidence="3">Serine phosphatase RsbU, regulator of sigma subunit</fullName>
    </submittedName>
</protein>
<dbReference type="Gene3D" id="3.60.40.10">
    <property type="entry name" value="PPM-type phosphatase domain"/>
    <property type="match status" value="1"/>
</dbReference>
<dbReference type="Pfam" id="PF07228">
    <property type="entry name" value="SpoIIE"/>
    <property type="match status" value="1"/>
</dbReference>
<dbReference type="Proteomes" id="UP000000322">
    <property type="component" value="Chromosome"/>
</dbReference>
<reference evidence="3 4" key="1">
    <citation type="journal article" date="2009" name="Stand. Genomic Sci.">
        <title>Complete genome sequence of Sanguibacter keddieii type strain (ST-74).</title>
        <authorList>
            <person name="Ivanova N."/>
            <person name="Sikorski J."/>
            <person name="Sims D."/>
            <person name="Brettin T."/>
            <person name="Detter J.C."/>
            <person name="Han C."/>
            <person name="Lapidus A."/>
            <person name="Copeland A."/>
            <person name="Glavina Del Rio T."/>
            <person name="Nolan M."/>
            <person name="Chen F."/>
            <person name="Lucas S."/>
            <person name="Tice H."/>
            <person name="Cheng J.F."/>
            <person name="Bruce D."/>
            <person name="Goodwin L."/>
            <person name="Pitluck S."/>
            <person name="Pati A."/>
            <person name="Mavromatis K."/>
            <person name="Chen A."/>
            <person name="Palaniappan K."/>
            <person name="D'haeseleer P."/>
            <person name="Chain P."/>
            <person name="Bristow J."/>
            <person name="Eisen J.A."/>
            <person name="Markowitz V."/>
            <person name="Hugenholtz P."/>
            <person name="Goker M."/>
            <person name="Pukall R."/>
            <person name="Klenk H.P."/>
            <person name="Kyrpides N.C."/>
        </authorList>
    </citation>
    <scope>NUCLEOTIDE SEQUENCE [LARGE SCALE GENOMIC DNA]</scope>
    <source>
        <strain evidence="4">ATCC 51767 / DSM 10542 / NCFB 3025 / ST-74</strain>
    </source>
</reference>
<evidence type="ECO:0000256" key="1">
    <source>
        <dbReference type="ARBA" id="ARBA00022801"/>
    </source>
</evidence>
<dbReference type="GO" id="GO:0016791">
    <property type="term" value="F:phosphatase activity"/>
    <property type="evidence" value="ECO:0007669"/>
    <property type="project" value="TreeGrafter"/>
</dbReference>
<dbReference type="STRING" id="446469.Sked_06030"/>
<evidence type="ECO:0000313" key="4">
    <source>
        <dbReference type="Proteomes" id="UP000000322"/>
    </source>
</evidence>
<organism evidence="3 4">
    <name type="scientific">Sanguibacter keddieii (strain ATCC 51767 / DSM 10542 / NCFB 3025 / ST-74)</name>
    <dbReference type="NCBI Taxonomy" id="446469"/>
    <lineage>
        <taxon>Bacteria</taxon>
        <taxon>Bacillati</taxon>
        <taxon>Actinomycetota</taxon>
        <taxon>Actinomycetes</taxon>
        <taxon>Micrococcales</taxon>
        <taxon>Sanguibacteraceae</taxon>
        <taxon>Sanguibacter</taxon>
    </lineage>
</organism>
<dbReference type="HOGENOM" id="CLU_000445_43_8_11"/>
<dbReference type="InterPro" id="IPR036457">
    <property type="entry name" value="PPM-type-like_dom_sf"/>
</dbReference>
<dbReference type="eggNOG" id="COG2208">
    <property type="taxonomic scope" value="Bacteria"/>
</dbReference>
<dbReference type="SUPFAM" id="SSF81606">
    <property type="entry name" value="PP2C-like"/>
    <property type="match status" value="1"/>
</dbReference>